<gene>
    <name evidence="1" type="ORF">AKO1_005000</name>
</gene>
<evidence type="ECO:0000313" key="1">
    <source>
        <dbReference type="EMBL" id="KAL0484345.1"/>
    </source>
</evidence>
<dbReference type="PANTHER" id="PTHR37315:SF1">
    <property type="entry name" value="UPF0311 PROTEIN BLR7842"/>
    <property type="match status" value="1"/>
</dbReference>
<proteinExistence type="inferred from homology"/>
<protein>
    <submittedName>
        <fullName evidence="1">Uncharacterized protein</fullName>
    </submittedName>
</protein>
<dbReference type="EMBL" id="JAOPGA020001036">
    <property type="protein sequence ID" value="KAL0484345.1"/>
    <property type="molecule type" value="Genomic_DNA"/>
</dbReference>
<dbReference type="PANTHER" id="PTHR37315">
    <property type="entry name" value="UPF0311 PROTEIN BLR7842"/>
    <property type="match status" value="1"/>
</dbReference>
<evidence type="ECO:0000313" key="2">
    <source>
        <dbReference type="Proteomes" id="UP001431209"/>
    </source>
</evidence>
<accession>A0AAW2Z4Q1</accession>
<dbReference type="HAMAP" id="MF_00775">
    <property type="entry name" value="UPF0311"/>
    <property type="match status" value="1"/>
</dbReference>
<organism evidence="1 2">
    <name type="scientific">Acrasis kona</name>
    <dbReference type="NCBI Taxonomy" id="1008807"/>
    <lineage>
        <taxon>Eukaryota</taxon>
        <taxon>Discoba</taxon>
        <taxon>Heterolobosea</taxon>
        <taxon>Tetramitia</taxon>
        <taxon>Eutetramitia</taxon>
        <taxon>Acrasidae</taxon>
        <taxon>Acrasis</taxon>
    </lineage>
</organism>
<dbReference type="Proteomes" id="UP001431209">
    <property type="component" value="Unassembled WGS sequence"/>
</dbReference>
<comment type="caution">
    <text evidence="1">The sequence shown here is derived from an EMBL/GenBank/DDBJ whole genome shotgun (WGS) entry which is preliminary data.</text>
</comment>
<dbReference type="InterPro" id="IPR020915">
    <property type="entry name" value="UPF0311"/>
</dbReference>
<name>A0AAW2Z4Q1_9EUKA</name>
<dbReference type="Pfam" id="PF11578">
    <property type="entry name" value="DUF3237"/>
    <property type="match status" value="1"/>
</dbReference>
<dbReference type="Gene3D" id="2.40.160.20">
    <property type="match status" value="1"/>
</dbReference>
<reference evidence="1 2" key="1">
    <citation type="submission" date="2024-03" db="EMBL/GenBank/DDBJ databases">
        <title>The Acrasis kona genome and developmental transcriptomes reveal deep origins of eukaryotic multicellular pathways.</title>
        <authorList>
            <person name="Sheikh S."/>
            <person name="Fu C.-J."/>
            <person name="Brown M.W."/>
            <person name="Baldauf S.L."/>
        </authorList>
    </citation>
    <scope>NUCLEOTIDE SEQUENCE [LARGE SCALE GENOMIC DNA]</scope>
    <source>
        <strain evidence="1 2">ATCC MYA-3509</strain>
    </source>
</reference>
<keyword evidence="2" id="KW-1185">Reference proteome</keyword>
<sequence length="167" mass="19245">MANHQTQWKQPDFKVPLPKLTFVLHLECDLEPVKEVGTGPYGKRLFAGFLGGRFEGPKLRGEILPHGGDWLLVNNETSVAHLDTRYNLRTHDGALIYIQTRGTRTGPKETLDELYNNPNIDPNQYCMRLNCFLETGDERYKWVNNHVFVATCARRADMVIYDMFCLE</sequence>
<dbReference type="AlphaFoldDB" id="A0AAW2Z4Q1"/>